<dbReference type="Gene3D" id="3.30.565.10">
    <property type="entry name" value="Histidine kinase-like ATPase, C-terminal domain"/>
    <property type="match status" value="1"/>
</dbReference>
<dbReference type="InterPro" id="IPR036890">
    <property type="entry name" value="HATPase_C_sf"/>
</dbReference>
<evidence type="ECO:0000259" key="10">
    <source>
        <dbReference type="Pfam" id="PF07730"/>
    </source>
</evidence>
<dbReference type="Proteomes" id="UP000028864">
    <property type="component" value="Unassembled WGS sequence"/>
</dbReference>
<evidence type="ECO:0000313" key="11">
    <source>
        <dbReference type="EMBL" id="CDQ46328.1"/>
    </source>
</evidence>
<protein>
    <recommendedName>
        <fullName evidence="2">histidine kinase</fullName>
        <ecNumber evidence="2">2.7.13.3</ecNumber>
    </recommendedName>
</protein>
<evidence type="ECO:0000256" key="3">
    <source>
        <dbReference type="ARBA" id="ARBA00022553"/>
    </source>
</evidence>
<organism evidence="11 12">
    <name type="scientific">Mycolicibacterium neoaurum</name>
    <name type="common">Mycobacterium neoaurum</name>
    <dbReference type="NCBI Taxonomy" id="1795"/>
    <lineage>
        <taxon>Bacteria</taxon>
        <taxon>Bacillati</taxon>
        <taxon>Actinomycetota</taxon>
        <taxon>Actinomycetes</taxon>
        <taxon>Mycobacteriales</taxon>
        <taxon>Mycobacteriaceae</taxon>
        <taxon>Mycolicibacterium</taxon>
    </lineage>
</organism>
<sequence>MPTRWPQSGQRLLIHVLLIGLAGADVVLNGLDGGYSKSEMALAIVAVAALMVRNRFPYLAFAATIPALVVGSAVVAALIALYTVAEQRTSRVRIYGCAAVVFMCYTSVWETPYSNASRLLDIVYAILFTGAPLLLGLLVRARAELSAKLVEIDRAHRHEQELIVDKALARERTNLSREMHDVVSHQVSLIAVQAGALQVTAPDEATARTARTIRKLSVQTLDELRDMVSVLRASGEHPEGLDPPPGIDDVDALVANSGIAIEVNADIDPAVRTSAAVQRAIYRVVQEGLTNIAKHAPGAPATLELSITTQRVSVTLTNAAPTRTPDRLPSDRYGLLGLRERAELLGGALSSGPLADGGYQLSLYLPLPG</sequence>
<accession>A0AAV2WRA0</accession>
<dbReference type="GO" id="GO:0046983">
    <property type="term" value="F:protein dimerization activity"/>
    <property type="evidence" value="ECO:0007669"/>
    <property type="project" value="InterPro"/>
</dbReference>
<dbReference type="AlphaFoldDB" id="A0AAV2WRA0"/>
<name>A0AAV2WRA0_MYCNE</name>
<evidence type="ECO:0000256" key="5">
    <source>
        <dbReference type="ARBA" id="ARBA00022741"/>
    </source>
</evidence>
<dbReference type="InterPro" id="IPR050482">
    <property type="entry name" value="Sensor_HK_TwoCompSys"/>
</dbReference>
<dbReference type="CDD" id="cd16917">
    <property type="entry name" value="HATPase_UhpB-NarQ-NarX-like"/>
    <property type="match status" value="1"/>
</dbReference>
<dbReference type="GO" id="GO:0016020">
    <property type="term" value="C:membrane"/>
    <property type="evidence" value="ECO:0007669"/>
    <property type="project" value="InterPro"/>
</dbReference>
<feature type="domain" description="Signal transduction histidine kinase subgroup 3 dimerisation and phosphoacceptor" evidence="10">
    <location>
        <begin position="171"/>
        <end position="234"/>
    </location>
</feature>
<dbReference type="SUPFAM" id="SSF55874">
    <property type="entry name" value="ATPase domain of HSP90 chaperone/DNA topoisomerase II/histidine kinase"/>
    <property type="match status" value="1"/>
</dbReference>
<dbReference type="GO" id="GO:0005524">
    <property type="term" value="F:ATP binding"/>
    <property type="evidence" value="ECO:0007669"/>
    <property type="project" value="UniProtKB-KW"/>
</dbReference>
<dbReference type="EC" id="2.7.13.3" evidence="2"/>
<evidence type="ECO:0000256" key="9">
    <source>
        <dbReference type="SAM" id="Phobius"/>
    </source>
</evidence>
<dbReference type="EMBL" id="LK021340">
    <property type="protein sequence ID" value="CDQ46328.1"/>
    <property type="molecule type" value="Genomic_DNA"/>
</dbReference>
<keyword evidence="8" id="KW-0902">Two-component regulatory system</keyword>
<dbReference type="PANTHER" id="PTHR24421:SF10">
    <property type="entry name" value="NITRATE_NITRITE SENSOR PROTEIN NARQ"/>
    <property type="match status" value="1"/>
</dbReference>
<evidence type="ECO:0000256" key="4">
    <source>
        <dbReference type="ARBA" id="ARBA00022679"/>
    </source>
</evidence>
<reference evidence="11" key="1">
    <citation type="submission" date="2014-05" db="EMBL/GenBank/DDBJ databases">
        <authorList>
            <person name="Urmite Genomes"/>
        </authorList>
    </citation>
    <scope>NUCLEOTIDE SEQUENCE</scope>
    <source>
        <strain evidence="11">DSM 44074</strain>
    </source>
</reference>
<evidence type="ECO:0000256" key="8">
    <source>
        <dbReference type="ARBA" id="ARBA00023012"/>
    </source>
</evidence>
<evidence type="ECO:0000256" key="7">
    <source>
        <dbReference type="ARBA" id="ARBA00022840"/>
    </source>
</evidence>
<keyword evidence="6 11" id="KW-0418">Kinase</keyword>
<evidence type="ECO:0000313" key="12">
    <source>
        <dbReference type="Proteomes" id="UP000028864"/>
    </source>
</evidence>
<feature type="transmembrane region" description="Helical" evidence="9">
    <location>
        <begin position="12"/>
        <end position="31"/>
    </location>
</feature>
<dbReference type="InterPro" id="IPR011712">
    <property type="entry name" value="Sig_transdc_His_kin_sub3_dim/P"/>
</dbReference>
<evidence type="ECO:0000256" key="1">
    <source>
        <dbReference type="ARBA" id="ARBA00000085"/>
    </source>
</evidence>
<gene>
    <name evidence="11" type="ORF">BN1047_04235</name>
</gene>
<dbReference type="Gene3D" id="1.20.5.1930">
    <property type="match status" value="1"/>
</dbReference>
<keyword evidence="7" id="KW-0067">ATP-binding</keyword>
<reference evidence="11" key="2">
    <citation type="submission" date="2015-09" db="EMBL/GenBank/DDBJ databases">
        <title>Draft genome sequence of Mycobacterium neoaurum DSM 44074.</title>
        <authorList>
            <person name="Croce O."/>
            <person name="Robert C."/>
            <person name="Raoult D."/>
            <person name="Drancourt M."/>
        </authorList>
    </citation>
    <scope>NUCLEOTIDE SEQUENCE</scope>
    <source>
        <strain evidence="11">DSM 44074</strain>
    </source>
</reference>
<dbReference type="GO" id="GO:0000155">
    <property type="term" value="F:phosphorelay sensor kinase activity"/>
    <property type="evidence" value="ECO:0007669"/>
    <property type="project" value="InterPro"/>
</dbReference>
<keyword evidence="9" id="KW-0812">Transmembrane</keyword>
<evidence type="ECO:0000256" key="6">
    <source>
        <dbReference type="ARBA" id="ARBA00022777"/>
    </source>
</evidence>
<evidence type="ECO:0000256" key="2">
    <source>
        <dbReference type="ARBA" id="ARBA00012438"/>
    </source>
</evidence>
<dbReference type="RefSeq" id="WP_030134680.1">
    <property type="nucleotide sequence ID" value="NZ_LK021340.1"/>
</dbReference>
<keyword evidence="9" id="KW-0472">Membrane</keyword>
<dbReference type="PANTHER" id="PTHR24421">
    <property type="entry name" value="NITRATE/NITRITE SENSOR PROTEIN NARX-RELATED"/>
    <property type="match status" value="1"/>
</dbReference>
<proteinExistence type="predicted"/>
<feature type="transmembrane region" description="Helical" evidence="9">
    <location>
        <begin position="122"/>
        <end position="139"/>
    </location>
</feature>
<feature type="transmembrane region" description="Helical" evidence="9">
    <location>
        <begin position="58"/>
        <end position="85"/>
    </location>
</feature>
<feature type="transmembrane region" description="Helical" evidence="9">
    <location>
        <begin position="92"/>
        <end position="110"/>
    </location>
</feature>
<dbReference type="Pfam" id="PF07730">
    <property type="entry name" value="HisKA_3"/>
    <property type="match status" value="1"/>
</dbReference>
<keyword evidence="4" id="KW-0808">Transferase</keyword>
<keyword evidence="3" id="KW-0597">Phosphoprotein</keyword>
<keyword evidence="5" id="KW-0547">Nucleotide-binding</keyword>
<keyword evidence="9" id="KW-1133">Transmembrane helix</keyword>
<comment type="catalytic activity">
    <reaction evidence="1">
        <text>ATP + protein L-histidine = ADP + protein N-phospho-L-histidine.</text>
        <dbReference type="EC" id="2.7.13.3"/>
    </reaction>
</comment>